<dbReference type="EMBL" id="CAMXCT010002001">
    <property type="protein sequence ID" value="CAI3994846.1"/>
    <property type="molecule type" value="Genomic_DNA"/>
</dbReference>
<dbReference type="EMBL" id="CAMXCT020002001">
    <property type="protein sequence ID" value="CAL1148221.1"/>
    <property type="molecule type" value="Genomic_DNA"/>
</dbReference>
<comment type="caution">
    <text evidence="1">The sequence shown here is derived from an EMBL/GenBank/DDBJ whole genome shotgun (WGS) entry which is preliminary data.</text>
</comment>
<evidence type="ECO:0000313" key="3">
    <source>
        <dbReference type="Proteomes" id="UP001152797"/>
    </source>
</evidence>
<evidence type="ECO:0000313" key="2">
    <source>
        <dbReference type="EMBL" id="CAL1148221.1"/>
    </source>
</evidence>
<name>A0A9P1CNY7_9DINO</name>
<dbReference type="AlphaFoldDB" id="A0A9P1CNY7"/>
<gene>
    <name evidence="1" type="ORF">C1SCF055_LOCUS21462</name>
</gene>
<reference evidence="2" key="2">
    <citation type="submission" date="2024-04" db="EMBL/GenBank/DDBJ databases">
        <authorList>
            <person name="Chen Y."/>
            <person name="Shah S."/>
            <person name="Dougan E. K."/>
            <person name="Thang M."/>
            <person name="Chan C."/>
        </authorList>
    </citation>
    <scope>NUCLEOTIDE SEQUENCE [LARGE SCALE GENOMIC DNA]</scope>
</reference>
<accession>A0A9P1CNY7</accession>
<keyword evidence="3" id="KW-1185">Reference proteome</keyword>
<proteinExistence type="predicted"/>
<organism evidence="1">
    <name type="scientific">Cladocopium goreaui</name>
    <dbReference type="NCBI Taxonomy" id="2562237"/>
    <lineage>
        <taxon>Eukaryota</taxon>
        <taxon>Sar</taxon>
        <taxon>Alveolata</taxon>
        <taxon>Dinophyceae</taxon>
        <taxon>Suessiales</taxon>
        <taxon>Symbiodiniaceae</taxon>
        <taxon>Cladocopium</taxon>
    </lineage>
</organism>
<reference evidence="1" key="1">
    <citation type="submission" date="2022-10" db="EMBL/GenBank/DDBJ databases">
        <authorList>
            <person name="Chen Y."/>
            <person name="Dougan E. K."/>
            <person name="Chan C."/>
            <person name="Rhodes N."/>
            <person name="Thang M."/>
        </authorList>
    </citation>
    <scope>NUCLEOTIDE SEQUENCE</scope>
</reference>
<protein>
    <submittedName>
        <fullName evidence="1">Uncharacterized protein</fullName>
    </submittedName>
</protein>
<dbReference type="EMBL" id="CAMXCT030002001">
    <property type="protein sequence ID" value="CAL4782158.1"/>
    <property type="molecule type" value="Genomic_DNA"/>
</dbReference>
<dbReference type="OrthoDB" id="436140at2759"/>
<dbReference type="Proteomes" id="UP001152797">
    <property type="component" value="Unassembled WGS sequence"/>
</dbReference>
<evidence type="ECO:0000313" key="1">
    <source>
        <dbReference type="EMBL" id="CAI3994846.1"/>
    </source>
</evidence>
<sequence length="486" mass="55413">MRLAAGVGTGNSTAKHARSVGDLFSSGVFNNPNETSETAMHNKAKRTGLTLGCEMSYHDLPICTGYDDDGVPVIEMKPWPFLLPNQMAQALLDDGFLDILVDLSKMDEYWAHMLQEYPGHPVMDLEMYCMHFKGDWKYIWQLFSLTRYANKEQVCWKCAATKGTSDVNMSYTNIAPTAPWRDTIYDGSIPWDEQPSLSKLPGFDLRMIGLDILHIFHLGVGRDLVGSTVRVLARLRFWRGNNLDQQLASASVSLRSFARQFRLPLRLKRLTKVNLNWKSNEDPEVHCKGYDTFVLLKWLEAEMEAGGRAEVPSALRTLVWASNNVFGLLANAGMFLTPQQQDQVKTVGNLLMHTYLGLAAAALEQGDRLWKIRPKWHLLHHLFLETDRASAYNFHYLSTWMDEDGVKKWMNLKKKTHPFRATERTINRWLLGLRPKLEAILAECLEKSKSREPLKPRVFVCFFLLVLGAKTQNPPGLKPHETTNFV</sequence>